<dbReference type="RefSeq" id="XP_062651052.1">
    <property type="nucleotide sequence ID" value="XM_062788447.1"/>
</dbReference>
<evidence type="ECO:0000256" key="2">
    <source>
        <dbReference type="ARBA" id="ARBA00023136"/>
    </source>
</evidence>
<comment type="caution">
    <text evidence="5">The sequence shown here is derived from an EMBL/GenBank/DDBJ whole genome shotgun (WGS) entry which is preliminary data.</text>
</comment>
<dbReference type="PANTHER" id="PTHR12652:SF23">
    <property type="entry name" value="MICROBODY (PEROXISOME) PROLIFERATION PROTEIN PEROXIN 11B (EUROFUNG)"/>
    <property type="match status" value="1"/>
</dbReference>
<dbReference type="PANTHER" id="PTHR12652">
    <property type="entry name" value="PEROXISOMAL BIOGENESIS FACTOR 11"/>
    <property type="match status" value="1"/>
</dbReference>
<sequence length="283" mass="31252">MADGVSTFEQFVRFGTDAYGLERLLRGLQSLTAIILFFPGLRHLLLFVSLSPATLAHLRKRLSALRQPFRLFRFLDSFSCAWSIFSSPLPSNTRPEVLGLVERWMDFGSKAFTSIYLLLESLTFVDVAVDIPGLGLLGSQEQVRAVVLDGQRFWFLGLVCGILCALAKLGKGEGRAGEKRNGDRRRRQKVWRRLAADVMDLAVPGSVVGWVPLSPGKVGLLMLGSTILTGMEVWERCGREVAATKAGRLRLSRTASEEPGSTCVESVDRLQLLDQLGDIIRQG</sequence>
<keyword evidence="6" id="KW-1185">Reference proteome</keyword>
<dbReference type="EMBL" id="MU853224">
    <property type="protein sequence ID" value="KAK4127281.1"/>
    <property type="molecule type" value="Genomic_DNA"/>
</dbReference>
<reference evidence="5" key="1">
    <citation type="journal article" date="2023" name="Mol. Phylogenet. Evol.">
        <title>Genome-scale phylogeny and comparative genomics of the fungal order Sordariales.</title>
        <authorList>
            <person name="Hensen N."/>
            <person name="Bonometti L."/>
            <person name="Westerberg I."/>
            <person name="Brannstrom I.O."/>
            <person name="Guillou S."/>
            <person name="Cros-Aarteil S."/>
            <person name="Calhoun S."/>
            <person name="Haridas S."/>
            <person name="Kuo A."/>
            <person name="Mondo S."/>
            <person name="Pangilinan J."/>
            <person name="Riley R."/>
            <person name="LaButti K."/>
            <person name="Andreopoulos B."/>
            <person name="Lipzen A."/>
            <person name="Chen C."/>
            <person name="Yan M."/>
            <person name="Daum C."/>
            <person name="Ng V."/>
            <person name="Clum A."/>
            <person name="Steindorff A."/>
            <person name="Ohm R.A."/>
            <person name="Martin F."/>
            <person name="Silar P."/>
            <person name="Natvig D.O."/>
            <person name="Lalanne C."/>
            <person name="Gautier V."/>
            <person name="Ament-Velasquez S.L."/>
            <person name="Kruys A."/>
            <person name="Hutchinson M.I."/>
            <person name="Powell A.J."/>
            <person name="Barry K."/>
            <person name="Miller A.N."/>
            <person name="Grigoriev I.V."/>
            <person name="Debuchy R."/>
            <person name="Gladieux P."/>
            <person name="Hiltunen Thoren M."/>
            <person name="Johannesson H."/>
        </authorList>
    </citation>
    <scope>NUCLEOTIDE SEQUENCE</scope>
    <source>
        <strain evidence="5">CBS 731.68</strain>
    </source>
</reference>
<evidence type="ECO:0000313" key="6">
    <source>
        <dbReference type="Proteomes" id="UP001302602"/>
    </source>
</evidence>
<name>A0AAN6Z6T7_9PEZI</name>
<accession>A0AAN6Z6T7</accession>
<reference evidence="5" key="2">
    <citation type="submission" date="2023-05" db="EMBL/GenBank/DDBJ databases">
        <authorList>
            <consortium name="Lawrence Berkeley National Laboratory"/>
            <person name="Steindorff A."/>
            <person name="Hensen N."/>
            <person name="Bonometti L."/>
            <person name="Westerberg I."/>
            <person name="Brannstrom I.O."/>
            <person name="Guillou S."/>
            <person name="Cros-Aarteil S."/>
            <person name="Calhoun S."/>
            <person name="Haridas S."/>
            <person name="Kuo A."/>
            <person name="Mondo S."/>
            <person name="Pangilinan J."/>
            <person name="Riley R."/>
            <person name="Labutti K."/>
            <person name="Andreopoulos B."/>
            <person name="Lipzen A."/>
            <person name="Chen C."/>
            <person name="Yanf M."/>
            <person name="Daum C."/>
            <person name="Ng V."/>
            <person name="Clum A."/>
            <person name="Ohm R."/>
            <person name="Martin F."/>
            <person name="Silar P."/>
            <person name="Natvig D."/>
            <person name="Lalanne C."/>
            <person name="Gautier V."/>
            <person name="Ament-Velasquez S.L."/>
            <person name="Kruys A."/>
            <person name="Hutchinson M.I."/>
            <person name="Powell A.J."/>
            <person name="Barry K."/>
            <person name="Miller A.N."/>
            <person name="Grigoriev I.V."/>
            <person name="Debuchy R."/>
            <person name="Gladieux P."/>
            <person name="Thoren M.H."/>
            <person name="Johannesson H."/>
        </authorList>
    </citation>
    <scope>NUCLEOTIDE SEQUENCE</scope>
    <source>
        <strain evidence="5">CBS 731.68</strain>
    </source>
</reference>
<evidence type="ECO:0000256" key="4">
    <source>
        <dbReference type="ARBA" id="ARBA00046271"/>
    </source>
</evidence>
<evidence type="ECO:0000313" key="5">
    <source>
        <dbReference type="EMBL" id="KAK4127281.1"/>
    </source>
</evidence>
<dbReference type="GO" id="GO:0005778">
    <property type="term" value="C:peroxisomal membrane"/>
    <property type="evidence" value="ECO:0007669"/>
    <property type="project" value="UniProtKB-SubCell"/>
</dbReference>
<comment type="subcellular location">
    <subcellularLocation>
        <location evidence="4">Peroxisome membrane</location>
    </subcellularLocation>
</comment>
<evidence type="ECO:0000256" key="3">
    <source>
        <dbReference type="ARBA" id="ARBA00023140"/>
    </source>
</evidence>
<keyword evidence="1" id="KW-0962">Peroxisome biogenesis</keyword>
<keyword evidence="3" id="KW-0576">Peroxisome</keyword>
<keyword evidence="2" id="KW-0472">Membrane</keyword>
<protein>
    <submittedName>
        <fullName evidence="5">Uncharacterized protein</fullName>
    </submittedName>
</protein>
<dbReference type="AlphaFoldDB" id="A0AAN6Z6T7"/>
<evidence type="ECO:0000256" key="1">
    <source>
        <dbReference type="ARBA" id="ARBA00022593"/>
    </source>
</evidence>
<dbReference type="GeneID" id="87825217"/>
<dbReference type="Proteomes" id="UP001302602">
    <property type="component" value="Unassembled WGS sequence"/>
</dbReference>
<dbReference type="GO" id="GO:0016559">
    <property type="term" value="P:peroxisome fission"/>
    <property type="evidence" value="ECO:0007669"/>
    <property type="project" value="InterPro"/>
</dbReference>
<dbReference type="Pfam" id="PF05648">
    <property type="entry name" value="PEX11"/>
    <property type="match status" value="1"/>
</dbReference>
<dbReference type="InterPro" id="IPR008733">
    <property type="entry name" value="PEX11"/>
</dbReference>
<organism evidence="5 6">
    <name type="scientific">Parathielavia appendiculata</name>
    <dbReference type="NCBI Taxonomy" id="2587402"/>
    <lineage>
        <taxon>Eukaryota</taxon>
        <taxon>Fungi</taxon>
        <taxon>Dikarya</taxon>
        <taxon>Ascomycota</taxon>
        <taxon>Pezizomycotina</taxon>
        <taxon>Sordariomycetes</taxon>
        <taxon>Sordariomycetidae</taxon>
        <taxon>Sordariales</taxon>
        <taxon>Chaetomiaceae</taxon>
        <taxon>Parathielavia</taxon>
    </lineage>
</organism>
<gene>
    <name evidence="5" type="ORF">N657DRAFT_566720</name>
</gene>
<proteinExistence type="predicted"/>